<keyword evidence="5" id="KW-0964">Secreted</keyword>
<sequence>MFADNGYKTYNLHPKYTAQLEFLRNLEHDFDGSIDFWTDPNILGRSVDIMIPPHLQSSLEDLFRQHGIDYSIGLEDVQDAIEKAPSTAAVFDYNKYNTFDNIVTWMTDFASANSDIVTEFNVGVTFEGRNIKGIKIGENQGSSKKAVYYEGGIHAREWISPATVINIARSLVDDYRTGNADVKEMLETFDYYIVPVLNADGYAHTYANGGDRLWRKNRNSDVPGRCTGVDLNRNWPYQWEAANGVSDNSCGITYRGPTSGSELEIQAITNFLVDEQREWVGFIDFHAYSQLVLSPWSYSKVASLPADSDVMVDAGTKAATALKAVYNTEYTVGPSARTLYAASGCSEDWGYAVLGAQYSYVVELRPTGDPPGFLLPEDEIEPSGIETYELVKSFGLTYLGR</sequence>
<organism evidence="19 20">
    <name type="scientific">Stichopus japonicus</name>
    <name type="common">Sea cucumber</name>
    <dbReference type="NCBI Taxonomy" id="307972"/>
    <lineage>
        <taxon>Eukaryota</taxon>
        <taxon>Metazoa</taxon>
        <taxon>Echinodermata</taxon>
        <taxon>Eleutherozoa</taxon>
        <taxon>Echinozoa</taxon>
        <taxon>Holothuroidea</taxon>
        <taxon>Aspidochirotacea</taxon>
        <taxon>Aspidochirotida</taxon>
        <taxon>Stichopodidae</taxon>
        <taxon>Apostichopus</taxon>
    </lineage>
</organism>
<dbReference type="EMBL" id="MRZV01000504">
    <property type="protein sequence ID" value="PIK48749.1"/>
    <property type="molecule type" value="Genomic_DNA"/>
</dbReference>
<evidence type="ECO:0000256" key="4">
    <source>
        <dbReference type="ARBA" id="ARBA00005988"/>
    </source>
</evidence>
<comment type="function">
    <text evidence="16">Involved in the digestion of the blood meal.</text>
</comment>
<proteinExistence type="inferred from homology"/>
<protein>
    <submittedName>
        <fullName evidence="19">Putative carboxypeptidase B</fullName>
    </submittedName>
</protein>
<dbReference type="PRINTS" id="PR00765">
    <property type="entry name" value="CRBOXYPTASEA"/>
</dbReference>
<gene>
    <name evidence="19" type="ORF">BSL78_14381</name>
</gene>
<comment type="caution">
    <text evidence="19">The sequence shown here is derived from an EMBL/GenBank/DDBJ whole genome shotgun (WGS) entry which is preliminary data.</text>
</comment>
<dbReference type="PROSITE" id="PS52035">
    <property type="entry name" value="PEPTIDASE_M14"/>
    <property type="match status" value="1"/>
</dbReference>
<evidence type="ECO:0000313" key="19">
    <source>
        <dbReference type="EMBL" id="PIK48749.1"/>
    </source>
</evidence>
<keyword evidence="9" id="KW-0732">Signal</keyword>
<keyword evidence="7" id="KW-0645">Protease</keyword>
<evidence type="ECO:0000256" key="3">
    <source>
        <dbReference type="ARBA" id="ARBA00004613"/>
    </source>
</evidence>
<comment type="function">
    <text evidence="2">Extracellular metalloprotease that contributes to pathogenicity.</text>
</comment>
<dbReference type="InterPro" id="IPR036990">
    <property type="entry name" value="M14A-like_propep"/>
</dbReference>
<evidence type="ECO:0000256" key="8">
    <source>
        <dbReference type="ARBA" id="ARBA00022723"/>
    </source>
</evidence>
<evidence type="ECO:0000259" key="18">
    <source>
        <dbReference type="PROSITE" id="PS52035"/>
    </source>
</evidence>
<evidence type="ECO:0000256" key="13">
    <source>
        <dbReference type="ARBA" id="ARBA00023049"/>
    </source>
</evidence>
<feature type="active site" description="Proton donor/acceptor" evidence="17">
    <location>
        <position position="363"/>
    </location>
</feature>
<dbReference type="AlphaFoldDB" id="A0A2G8KL65"/>
<evidence type="ECO:0000256" key="7">
    <source>
        <dbReference type="ARBA" id="ARBA00022670"/>
    </source>
</evidence>
<dbReference type="Proteomes" id="UP000230750">
    <property type="component" value="Unassembled WGS sequence"/>
</dbReference>
<dbReference type="GO" id="GO:0005615">
    <property type="term" value="C:extracellular space"/>
    <property type="evidence" value="ECO:0007669"/>
    <property type="project" value="TreeGrafter"/>
</dbReference>
<evidence type="ECO:0000256" key="16">
    <source>
        <dbReference type="ARBA" id="ARBA00057299"/>
    </source>
</evidence>
<keyword evidence="12" id="KW-0843">Virulence</keyword>
<dbReference type="SMART" id="SM00631">
    <property type="entry name" value="Zn_pept"/>
    <property type="match status" value="1"/>
</dbReference>
<keyword evidence="13" id="KW-0482">Metalloprotease</keyword>
<evidence type="ECO:0000256" key="9">
    <source>
        <dbReference type="ARBA" id="ARBA00022729"/>
    </source>
</evidence>
<keyword evidence="6 19" id="KW-0121">Carboxypeptidase</keyword>
<dbReference type="FunFam" id="3.40.630.10:FF:000040">
    <property type="entry name" value="zinc carboxypeptidase"/>
    <property type="match status" value="1"/>
</dbReference>
<evidence type="ECO:0000256" key="14">
    <source>
        <dbReference type="ARBA" id="ARBA00023145"/>
    </source>
</evidence>
<keyword evidence="14" id="KW-0865">Zymogen</keyword>
<dbReference type="Gene3D" id="3.40.630.10">
    <property type="entry name" value="Zn peptidases"/>
    <property type="match status" value="1"/>
</dbReference>
<dbReference type="FunFam" id="3.30.70.340:FF:000002">
    <property type="entry name" value="Carboxypeptidase A"/>
    <property type="match status" value="1"/>
</dbReference>
<comment type="similarity">
    <text evidence="4 17">Belongs to the peptidase M14 family.</text>
</comment>
<evidence type="ECO:0000313" key="20">
    <source>
        <dbReference type="Proteomes" id="UP000230750"/>
    </source>
</evidence>
<dbReference type="GO" id="GO:0006508">
    <property type="term" value="P:proteolysis"/>
    <property type="evidence" value="ECO:0007669"/>
    <property type="project" value="UniProtKB-KW"/>
</dbReference>
<evidence type="ECO:0000256" key="15">
    <source>
        <dbReference type="ARBA" id="ARBA00023157"/>
    </source>
</evidence>
<dbReference type="Pfam" id="PF02244">
    <property type="entry name" value="Propep_M14"/>
    <property type="match status" value="1"/>
</dbReference>
<keyword evidence="15" id="KW-1015">Disulfide bond</keyword>
<reference evidence="19 20" key="1">
    <citation type="journal article" date="2017" name="PLoS Biol.">
        <title>The sea cucumber genome provides insights into morphological evolution and visceral regeneration.</title>
        <authorList>
            <person name="Zhang X."/>
            <person name="Sun L."/>
            <person name="Yuan J."/>
            <person name="Sun Y."/>
            <person name="Gao Y."/>
            <person name="Zhang L."/>
            <person name="Li S."/>
            <person name="Dai H."/>
            <person name="Hamel J.F."/>
            <person name="Liu C."/>
            <person name="Yu Y."/>
            <person name="Liu S."/>
            <person name="Lin W."/>
            <person name="Guo K."/>
            <person name="Jin S."/>
            <person name="Xu P."/>
            <person name="Storey K.B."/>
            <person name="Huan P."/>
            <person name="Zhang T."/>
            <person name="Zhou Y."/>
            <person name="Zhang J."/>
            <person name="Lin C."/>
            <person name="Li X."/>
            <person name="Xing L."/>
            <person name="Huo D."/>
            <person name="Sun M."/>
            <person name="Wang L."/>
            <person name="Mercier A."/>
            <person name="Li F."/>
            <person name="Yang H."/>
            <person name="Xiang J."/>
        </authorList>
    </citation>
    <scope>NUCLEOTIDE SEQUENCE [LARGE SCALE GENOMIC DNA]</scope>
    <source>
        <strain evidence="19">Shaxun</strain>
        <tissue evidence="19">Muscle</tissue>
    </source>
</reference>
<keyword evidence="10" id="KW-0378">Hydrolase</keyword>
<dbReference type="Pfam" id="PF00246">
    <property type="entry name" value="Peptidase_M14"/>
    <property type="match status" value="1"/>
</dbReference>
<dbReference type="InterPro" id="IPR000834">
    <property type="entry name" value="Peptidase_M14"/>
</dbReference>
<dbReference type="Gene3D" id="3.30.70.340">
    <property type="entry name" value="Metallocarboxypeptidase-like"/>
    <property type="match status" value="1"/>
</dbReference>
<evidence type="ECO:0000256" key="5">
    <source>
        <dbReference type="ARBA" id="ARBA00022525"/>
    </source>
</evidence>
<evidence type="ECO:0000256" key="17">
    <source>
        <dbReference type="PROSITE-ProRule" id="PRU01379"/>
    </source>
</evidence>
<evidence type="ECO:0000256" key="6">
    <source>
        <dbReference type="ARBA" id="ARBA00022645"/>
    </source>
</evidence>
<comment type="cofactor">
    <cofactor evidence="1">
        <name>Zn(2+)</name>
        <dbReference type="ChEBI" id="CHEBI:29105"/>
    </cofactor>
</comment>
<dbReference type="STRING" id="307972.A0A2G8KL65"/>
<feature type="domain" description="Peptidase M14" evidence="18">
    <location>
        <begin position="95"/>
        <end position="398"/>
    </location>
</feature>
<dbReference type="CDD" id="cd03860">
    <property type="entry name" value="M14_CP_A-B_like"/>
    <property type="match status" value="1"/>
</dbReference>
<dbReference type="PROSITE" id="PS00132">
    <property type="entry name" value="CARBOXYPEPT_ZN_1"/>
    <property type="match status" value="1"/>
</dbReference>
<comment type="subcellular location">
    <subcellularLocation>
        <location evidence="3">Secreted</location>
    </subcellularLocation>
</comment>
<dbReference type="GO" id="GO:0004181">
    <property type="term" value="F:metallocarboxypeptidase activity"/>
    <property type="evidence" value="ECO:0007669"/>
    <property type="project" value="InterPro"/>
</dbReference>
<evidence type="ECO:0000256" key="10">
    <source>
        <dbReference type="ARBA" id="ARBA00022801"/>
    </source>
</evidence>
<name>A0A2G8KL65_STIJA</name>
<keyword evidence="11" id="KW-0862">Zinc</keyword>
<evidence type="ECO:0000256" key="11">
    <source>
        <dbReference type="ARBA" id="ARBA00022833"/>
    </source>
</evidence>
<dbReference type="GO" id="GO:0008270">
    <property type="term" value="F:zinc ion binding"/>
    <property type="evidence" value="ECO:0007669"/>
    <property type="project" value="InterPro"/>
</dbReference>
<dbReference type="InterPro" id="IPR003146">
    <property type="entry name" value="M14A_act_pep"/>
</dbReference>
<dbReference type="SUPFAM" id="SSF53187">
    <property type="entry name" value="Zn-dependent exopeptidases"/>
    <property type="match status" value="1"/>
</dbReference>
<keyword evidence="8" id="KW-0479">Metal-binding</keyword>
<evidence type="ECO:0000256" key="2">
    <source>
        <dbReference type="ARBA" id="ARBA00003091"/>
    </source>
</evidence>
<dbReference type="SUPFAM" id="SSF54897">
    <property type="entry name" value="Protease propeptides/inhibitors"/>
    <property type="match status" value="1"/>
</dbReference>
<accession>A0A2G8KL65</accession>
<dbReference type="PANTHER" id="PTHR11705">
    <property type="entry name" value="PROTEASE FAMILY M14 CARBOXYPEPTIDASE A,B"/>
    <property type="match status" value="1"/>
</dbReference>
<keyword evidence="20" id="KW-1185">Reference proteome</keyword>
<dbReference type="OrthoDB" id="3626597at2759"/>
<dbReference type="PANTHER" id="PTHR11705:SF143">
    <property type="entry name" value="SLL0236 PROTEIN"/>
    <property type="match status" value="1"/>
</dbReference>
<evidence type="ECO:0000256" key="12">
    <source>
        <dbReference type="ARBA" id="ARBA00023026"/>
    </source>
</evidence>
<dbReference type="InterPro" id="IPR057246">
    <property type="entry name" value="CARBOXYPEPT_ZN_1"/>
</dbReference>
<evidence type="ECO:0000256" key="1">
    <source>
        <dbReference type="ARBA" id="ARBA00001947"/>
    </source>
</evidence>